<reference evidence="1" key="1">
    <citation type="journal article" date="2017" name="Appl. Environ. Microbiol.">
        <title>Molecular characterization of an Endozoicomonas-like organism causing infection in king scallop Pecten maximus L.</title>
        <authorList>
            <person name="Cano I."/>
            <person name="van Aerle R."/>
            <person name="Ross S."/>
            <person name="Verner-Jeffreys D.W."/>
            <person name="Paley R.K."/>
            <person name="Rimmer G."/>
            <person name="Ryder D."/>
            <person name="Hooper P."/>
            <person name="Stone D."/>
            <person name="Feist S.W."/>
        </authorList>
    </citation>
    <scope>NUCLEOTIDE SEQUENCE</scope>
</reference>
<proteinExistence type="predicted"/>
<accession>A0A2H9T2B0</accession>
<organism evidence="1">
    <name type="scientific">invertebrate metagenome</name>
    <dbReference type="NCBI Taxonomy" id="1711999"/>
    <lineage>
        <taxon>unclassified sequences</taxon>
        <taxon>metagenomes</taxon>
        <taxon>organismal metagenomes</taxon>
    </lineage>
</organism>
<protein>
    <submittedName>
        <fullName evidence="1">Uncharacterized protein</fullName>
    </submittedName>
</protein>
<comment type="caution">
    <text evidence="1">The sequence shown here is derived from an EMBL/GenBank/DDBJ whole genome shotgun (WGS) entry which is preliminary data.</text>
</comment>
<dbReference type="EMBL" id="NSIT01000710">
    <property type="protein sequence ID" value="PJE77356.1"/>
    <property type="molecule type" value="Genomic_DNA"/>
</dbReference>
<name>A0A2H9T2B0_9ZZZZ</name>
<gene>
    <name evidence="1" type="ORF">CI610_03720</name>
</gene>
<evidence type="ECO:0000313" key="1">
    <source>
        <dbReference type="EMBL" id="PJE77356.1"/>
    </source>
</evidence>
<sequence>MHKILTRVGILWGVNILYDTGTNTKYFHTFKGRYVQNEDVRQPT</sequence>
<dbReference type="AlphaFoldDB" id="A0A2H9T2B0"/>